<proteinExistence type="predicted"/>
<feature type="region of interest" description="Disordered" evidence="1">
    <location>
        <begin position="324"/>
        <end position="348"/>
    </location>
</feature>
<organism evidence="2 3">
    <name type="scientific">Exocentrus adspersus</name>
    <dbReference type="NCBI Taxonomy" id="1586481"/>
    <lineage>
        <taxon>Eukaryota</taxon>
        <taxon>Metazoa</taxon>
        <taxon>Ecdysozoa</taxon>
        <taxon>Arthropoda</taxon>
        <taxon>Hexapoda</taxon>
        <taxon>Insecta</taxon>
        <taxon>Pterygota</taxon>
        <taxon>Neoptera</taxon>
        <taxon>Endopterygota</taxon>
        <taxon>Coleoptera</taxon>
        <taxon>Polyphaga</taxon>
        <taxon>Cucujiformia</taxon>
        <taxon>Chrysomeloidea</taxon>
        <taxon>Cerambycidae</taxon>
        <taxon>Lamiinae</taxon>
        <taxon>Acanthocinini</taxon>
        <taxon>Exocentrus</taxon>
    </lineage>
</organism>
<feature type="compositionally biased region" description="Basic and acidic residues" evidence="1">
    <location>
        <begin position="664"/>
        <end position="682"/>
    </location>
</feature>
<dbReference type="PANTHER" id="PTHR21696">
    <property type="entry name" value="PROTEIN UNC-79 HOMOLOG"/>
    <property type="match status" value="1"/>
</dbReference>
<dbReference type="EMBL" id="JANEYG010000023">
    <property type="protein sequence ID" value="KAJ8918705.1"/>
    <property type="molecule type" value="Genomic_DNA"/>
</dbReference>
<protein>
    <recommendedName>
        <fullName evidence="4">Protein unc-79 homolog</fullName>
    </recommendedName>
</protein>
<name>A0AAV8VX20_9CUCU</name>
<evidence type="ECO:0000313" key="2">
    <source>
        <dbReference type="EMBL" id="KAJ8918705.1"/>
    </source>
</evidence>
<evidence type="ECO:0000313" key="3">
    <source>
        <dbReference type="Proteomes" id="UP001159042"/>
    </source>
</evidence>
<feature type="region of interest" description="Disordered" evidence="1">
    <location>
        <begin position="658"/>
        <end position="684"/>
    </location>
</feature>
<accession>A0AAV8VX20</accession>
<dbReference type="InterPro" id="IPR024855">
    <property type="entry name" value="UNC79"/>
</dbReference>
<evidence type="ECO:0008006" key="4">
    <source>
        <dbReference type="Google" id="ProtNLM"/>
    </source>
</evidence>
<evidence type="ECO:0000256" key="1">
    <source>
        <dbReference type="SAM" id="MobiDB-lite"/>
    </source>
</evidence>
<dbReference type="PANTHER" id="PTHR21696:SF2">
    <property type="entry name" value="PROTEIN UNC-79 HOMOLOG"/>
    <property type="match status" value="1"/>
</dbReference>
<keyword evidence="3" id="KW-1185">Reference proteome</keyword>
<comment type="caution">
    <text evidence="2">The sequence shown here is derived from an EMBL/GenBank/DDBJ whole genome shotgun (WGS) entry which is preliminary data.</text>
</comment>
<dbReference type="AlphaFoldDB" id="A0AAV8VX20"/>
<gene>
    <name evidence="2" type="ORF">NQ315_015025</name>
</gene>
<reference evidence="2 3" key="1">
    <citation type="journal article" date="2023" name="Insect Mol. Biol.">
        <title>Genome sequencing provides insights into the evolution of gene families encoding plant cell wall-degrading enzymes in longhorned beetles.</title>
        <authorList>
            <person name="Shin N.R."/>
            <person name="Okamura Y."/>
            <person name="Kirsch R."/>
            <person name="Pauchet Y."/>
        </authorList>
    </citation>
    <scope>NUCLEOTIDE SEQUENCE [LARGE SCALE GENOMIC DNA]</scope>
    <source>
        <strain evidence="2">EAD_L_NR</strain>
    </source>
</reference>
<sequence length="711" mass="80780">MNFIPDWPSLCILSRAVAFGQSMLQCLGCLIPFLEHDLIDNLPYLTASSISVLPSSLHQEIINSLCFYILPFTITRHSNKDQDICQSVAAVIMMVFQYSTNPAHHCQLLECLMTLKRNIVKDILCVTAYGTSTARSSAAKLLFYYWPTFNANLFDRKNLICKFAGDPTPFVCQRDMCPNAGNAEAAKVCYDHTISITFASDTPPPLYLCIECANEIHREHPNQQFFDILHPMQQVSMICENKNCRSTDKAAISICFSTECASYNGNHPIRYCEQCHNNKHNNRRGGDHIVHKCLPPTWSMESEMQTYMVEAIVSLLKEAKIPQIEPKDEKKEGEAKEGKDGRDVKEGKSPIPALDNITIEERQLLGRYGVWLLVGRCTPTENTPNEVLGRLLAMIFHWFHMTAYSYNGQDESTLEKLKTEIGYSIVKNNSFKRWIESTILFSSLRSYYTRNLGLHNALLDGSHHTDMSPLGFNAQKMYQFVAFRFQKTNAKVQEQALHWLQTLTLLEIIIPLHLLFSIFEDGVCFMKDGIVESDASLIEDDDSAKTSFSDEENRLSQHAEFETDAEHNLSCCILMLDILLKQMELQDIDKHTGLNSSLCKDVCWLLKCMITAAWIGNHSCTLKSECTYCESSIMWHQLSLQLIKYLLPIYPAHPPDPPLEENWDDVHSRKSPPESDKKEAKPDVVLNMPIPEVHSVGGVLVHMPHNSHLSE</sequence>
<dbReference type="Proteomes" id="UP001159042">
    <property type="component" value="Unassembled WGS sequence"/>
</dbReference>
<dbReference type="Pfam" id="PF14776">
    <property type="entry name" value="UNC-79"/>
    <property type="match status" value="1"/>
</dbReference>